<evidence type="ECO:0008006" key="12">
    <source>
        <dbReference type="Google" id="ProtNLM"/>
    </source>
</evidence>
<dbReference type="Pfam" id="PF00659">
    <property type="entry name" value="POLO_box"/>
    <property type="match status" value="2"/>
</dbReference>
<dbReference type="InterPro" id="IPR033695">
    <property type="entry name" value="POLO_box_2"/>
</dbReference>
<evidence type="ECO:0000256" key="3">
    <source>
        <dbReference type="ARBA" id="ARBA00022737"/>
    </source>
</evidence>
<feature type="domain" description="POLO box" evidence="9">
    <location>
        <begin position="693"/>
        <end position="786"/>
    </location>
</feature>
<feature type="region of interest" description="Disordered" evidence="7">
    <location>
        <begin position="31"/>
        <end position="75"/>
    </location>
</feature>
<keyword evidence="11" id="KW-1185">Reference proteome</keyword>
<dbReference type="Pfam" id="PF00069">
    <property type="entry name" value="Pkinase"/>
    <property type="match status" value="1"/>
</dbReference>
<dbReference type="GO" id="GO:0000922">
    <property type="term" value="C:spindle pole"/>
    <property type="evidence" value="ECO:0007669"/>
    <property type="project" value="TreeGrafter"/>
</dbReference>
<keyword evidence="4" id="KW-0547">Nucleotide-binding</keyword>
<evidence type="ECO:0000256" key="6">
    <source>
        <dbReference type="ARBA" id="ARBA00022840"/>
    </source>
</evidence>
<evidence type="ECO:0000256" key="4">
    <source>
        <dbReference type="ARBA" id="ARBA00022741"/>
    </source>
</evidence>
<gene>
    <name evidence="10" type="ORF">M422DRAFT_234258</name>
</gene>
<dbReference type="Gene3D" id="1.10.510.10">
    <property type="entry name" value="Transferase(Phosphotransferase) domain 1"/>
    <property type="match status" value="1"/>
</dbReference>
<dbReference type="InterPro" id="IPR000719">
    <property type="entry name" value="Prot_kinase_dom"/>
</dbReference>
<feature type="compositionally biased region" description="Polar residues" evidence="7">
    <location>
        <begin position="791"/>
        <end position="807"/>
    </location>
</feature>
<feature type="compositionally biased region" description="Basic and acidic residues" evidence="7">
    <location>
        <begin position="484"/>
        <end position="496"/>
    </location>
</feature>
<keyword evidence="2" id="KW-0808">Transferase</keyword>
<dbReference type="CDD" id="cd14099">
    <property type="entry name" value="STKc_PLK"/>
    <property type="match status" value="1"/>
</dbReference>
<dbReference type="GO" id="GO:0005737">
    <property type="term" value="C:cytoplasm"/>
    <property type="evidence" value="ECO:0007669"/>
    <property type="project" value="TreeGrafter"/>
</dbReference>
<proteinExistence type="predicted"/>
<evidence type="ECO:0000259" key="8">
    <source>
        <dbReference type="PROSITE" id="PS50011"/>
    </source>
</evidence>
<keyword evidence="5" id="KW-0418">Kinase</keyword>
<dbReference type="PROSITE" id="PS00108">
    <property type="entry name" value="PROTEIN_KINASE_ST"/>
    <property type="match status" value="1"/>
</dbReference>
<accession>A0A0C9USE2</accession>
<dbReference type="GO" id="GO:0005524">
    <property type="term" value="F:ATP binding"/>
    <property type="evidence" value="ECO:0007669"/>
    <property type="project" value="UniProtKB-KW"/>
</dbReference>
<feature type="compositionally biased region" description="Basic and acidic residues" evidence="7">
    <location>
        <begin position="46"/>
        <end position="57"/>
    </location>
</feature>
<evidence type="ECO:0000313" key="10">
    <source>
        <dbReference type="EMBL" id="KIJ32127.1"/>
    </source>
</evidence>
<sequence>MAHPPIPYDIRIAPAAVPRRTAFADVNRADHPQAAPHENAAVASRASEKAKDTETPRLTRQNTKTTPPSPPTVIRGLKGSIVLQRVGFLGEGGFARVYEVKDVHGDRGAVKVITKSSLKTKKAKTKLYAEIKIHRSLQHPNIVRFHECFEDDDNVYMTLELCDNGSLMNMLRRRRRFTEAETRYFLVQVIGACHFMHTNQVIHRDLKLGNLLLDANMNIKVGDFGLAALIESPGERKKTICGTPNYIAPEVLFDTTNGHSFEVDVWSIGVILYTLVIGRPPFQTKEVKTIYKRIRDNEYDFPADRPISPDVQQLIQQILTTDPQQRPTLDQILDHHFFINGIVPAYIPMSALDSIPRFPSMTRQQSLTNLARLRKRAHLDQDQTDLAASTTSHRSHRAAPVQSLAQQEREFQKAVQPGSPISALLNSARQPLIVSNSPSPREKPTMIRKLATNPPPVSGKGKQTIISPHKAPLTDIREEEDGEEAAKPNRELESQKARIVAQMVPTSSSPDPEQEAYEQENVPPVVKTTRTKRVVHMPASTVPPSVNVKFDDLEMVINTLDAAFSSKERGRLIAMPDGMSSDGLQLPKVFIVSWVDYCNKYGMGYALTDGSVGVHFNDGTSMVLAPDKKHLDYVVPQTHGPSVRKNYTMTEYPENLKTKIYLMKHFEKYMMERLYGDYEYTYQDLERTKDLDFVKKYHRDKHVTSFQMSHGVFQFNFHDHTKVILSSQGMLVTHIDKNYVRTRWPLVDIIRQALLPPHHDPAKAKMYSRLFERLKYCQSSLVNLRNVQSGSNNVNAASTTTKANPSSVEAPLR</sequence>
<dbReference type="InterPro" id="IPR008271">
    <property type="entry name" value="Ser/Thr_kinase_AS"/>
</dbReference>
<feature type="domain" description="Protein kinase" evidence="8">
    <location>
        <begin position="83"/>
        <end position="338"/>
    </location>
</feature>
<dbReference type="SMART" id="SM00220">
    <property type="entry name" value="S_TKc"/>
    <property type="match status" value="1"/>
</dbReference>
<dbReference type="GO" id="GO:0005816">
    <property type="term" value="C:spindle pole body"/>
    <property type="evidence" value="ECO:0007669"/>
    <property type="project" value="TreeGrafter"/>
</dbReference>
<evidence type="ECO:0000256" key="7">
    <source>
        <dbReference type="SAM" id="MobiDB-lite"/>
    </source>
</evidence>
<dbReference type="AlphaFoldDB" id="A0A0C9USE2"/>
<dbReference type="Gene3D" id="3.30.1120.30">
    <property type="entry name" value="POLO box domain"/>
    <property type="match status" value="2"/>
</dbReference>
<evidence type="ECO:0000259" key="9">
    <source>
        <dbReference type="PROSITE" id="PS50078"/>
    </source>
</evidence>
<feature type="domain" description="POLO box" evidence="9">
    <location>
        <begin position="590"/>
        <end position="672"/>
    </location>
</feature>
<keyword evidence="6" id="KW-0067">ATP-binding</keyword>
<dbReference type="CDD" id="cd13117">
    <property type="entry name" value="POLO_box_2"/>
    <property type="match status" value="1"/>
</dbReference>
<dbReference type="PANTHER" id="PTHR24345">
    <property type="entry name" value="SERINE/THREONINE-PROTEIN KINASE PLK"/>
    <property type="match status" value="1"/>
</dbReference>
<dbReference type="FunFam" id="3.30.200.20:FF:000091">
    <property type="entry name" value="Serine/threonine-protein kinase PLK"/>
    <property type="match status" value="1"/>
</dbReference>
<evidence type="ECO:0000256" key="1">
    <source>
        <dbReference type="ARBA" id="ARBA00022527"/>
    </source>
</evidence>
<dbReference type="SUPFAM" id="SSF82615">
    <property type="entry name" value="Polo-box domain"/>
    <property type="match status" value="2"/>
</dbReference>
<dbReference type="PROSITE" id="PS50011">
    <property type="entry name" value="PROTEIN_KINASE_DOM"/>
    <property type="match status" value="1"/>
</dbReference>
<dbReference type="GO" id="GO:0007052">
    <property type="term" value="P:mitotic spindle organization"/>
    <property type="evidence" value="ECO:0007669"/>
    <property type="project" value="TreeGrafter"/>
</dbReference>
<dbReference type="PROSITE" id="PS50078">
    <property type="entry name" value="POLO_BOX"/>
    <property type="match status" value="2"/>
</dbReference>
<protein>
    <recommendedName>
        <fullName evidence="12">Serine/threonine-protein kinase</fullName>
    </recommendedName>
</protein>
<keyword evidence="1" id="KW-0723">Serine/threonine-protein kinase</keyword>
<evidence type="ECO:0000313" key="11">
    <source>
        <dbReference type="Proteomes" id="UP000054279"/>
    </source>
</evidence>
<dbReference type="OrthoDB" id="408964at2759"/>
<keyword evidence="3" id="KW-0677">Repeat</keyword>
<dbReference type="CDD" id="cd13118">
    <property type="entry name" value="POLO_box_1"/>
    <property type="match status" value="1"/>
</dbReference>
<name>A0A0C9USE2_SPHS4</name>
<evidence type="ECO:0000256" key="5">
    <source>
        <dbReference type="ARBA" id="ARBA00022777"/>
    </source>
</evidence>
<dbReference type="EMBL" id="KN837231">
    <property type="protein sequence ID" value="KIJ32127.1"/>
    <property type="molecule type" value="Genomic_DNA"/>
</dbReference>
<dbReference type="InterPro" id="IPR000959">
    <property type="entry name" value="POLO_box_dom"/>
</dbReference>
<dbReference type="InterPro" id="IPR011009">
    <property type="entry name" value="Kinase-like_dom_sf"/>
</dbReference>
<evidence type="ECO:0000256" key="2">
    <source>
        <dbReference type="ARBA" id="ARBA00022679"/>
    </source>
</evidence>
<dbReference type="GO" id="GO:0005634">
    <property type="term" value="C:nucleus"/>
    <property type="evidence" value="ECO:0007669"/>
    <property type="project" value="TreeGrafter"/>
</dbReference>
<organism evidence="10 11">
    <name type="scientific">Sphaerobolus stellatus (strain SS14)</name>
    <dbReference type="NCBI Taxonomy" id="990650"/>
    <lineage>
        <taxon>Eukaryota</taxon>
        <taxon>Fungi</taxon>
        <taxon>Dikarya</taxon>
        <taxon>Basidiomycota</taxon>
        <taxon>Agaricomycotina</taxon>
        <taxon>Agaricomycetes</taxon>
        <taxon>Phallomycetidae</taxon>
        <taxon>Geastrales</taxon>
        <taxon>Sphaerobolaceae</taxon>
        <taxon>Sphaerobolus</taxon>
    </lineage>
</organism>
<dbReference type="GO" id="GO:0004674">
    <property type="term" value="F:protein serine/threonine kinase activity"/>
    <property type="evidence" value="ECO:0007669"/>
    <property type="project" value="UniProtKB-KW"/>
</dbReference>
<dbReference type="SUPFAM" id="SSF56112">
    <property type="entry name" value="Protein kinase-like (PK-like)"/>
    <property type="match status" value="1"/>
</dbReference>
<dbReference type="InterPro" id="IPR036947">
    <property type="entry name" value="POLO_box_dom_sf"/>
</dbReference>
<dbReference type="HOGENOM" id="CLU_000288_46_2_1"/>
<dbReference type="Proteomes" id="UP000054279">
    <property type="component" value="Unassembled WGS sequence"/>
</dbReference>
<dbReference type="GO" id="GO:0000776">
    <property type="term" value="C:kinetochore"/>
    <property type="evidence" value="ECO:0007669"/>
    <property type="project" value="TreeGrafter"/>
</dbReference>
<feature type="region of interest" description="Disordered" evidence="7">
    <location>
        <begin position="791"/>
        <end position="813"/>
    </location>
</feature>
<reference evidence="10 11" key="1">
    <citation type="submission" date="2014-06" db="EMBL/GenBank/DDBJ databases">
        <title>Evolutionary Origins and Diversification of the Mycorrhizal Mutualists.</title>
        <authorList>
            <consortium name="DOE Joint Genome Institute"/>
            <consortium name="Mycorrhizal Genomics Consortium"/>
            <person name="Kohler A."/>
            <person name="Kuo A."/>
            <person name="Nagy L.G."/>
            <person name="Floudas D."/>
            <person name="Copeland A."/>
            <person name="Barry K.W."/>
            <person name="Cichocki N."/>
            <person name="Veneault-Fourrey C."/>
            <person name="LaButti K."/>
            <person name="Lindquist E.A."/>
            <person name="Lipzen A."/>
            <person name="Lundell T."/>
            <person name="Morin E."/>
            <person name="Murat C."/>
            <person name="Riley R."/>
            <person name="Ohm R."/>
            <person name="Sun H."/>
            <person name="Tunlid A."/>
            <person name="Henrissat B."/>
            <person name="Grigoriev I.V."/>
            <person name="Hibbett D.S."/>
            <person name="Martin F."/>
        </authorList>
    </citation>
    <scope>NUCLEOTIDE SEQUENCE [LARGE SCALE GENOMIC DNA]</scope>
    <source>
        <strain evidence="10 11">SS14</strain>
    </source>
</reference>
<dbReference type="PANTHER" id="PTHR24345:SF0">
    <property type="entry name" value="CELL CYCLE SERINE_THREONINE-PROTEIN KINASE CDC5_MSD2"/>
    <property type="match status" value="1"/>
</dbReference>
<dbReference type="FunFam" id="1.10.510.10:FF:001669">
    <property type="entry name" value="Serine/threonine-protein kinase"/>
    <property type="match status" value="1"/>
</dbReference>
<feature type="region of interest" description="Disordered" evidence="7">
    <location>
        <begin position="433"/>
        <end position="496"/>
    </location>
</feature>
<dbReference type="InterPro" id="IPR033701">
    <property type="entry name" value="POLO_box_1"/>
</dbReference>